<dbReference type="EMBL" id="JASBWS010000049">
    <property type="protein sequence ID" value="KAJ9105223.1"/>
    <property type="molecule type" value="Genomic_DNA"/>
</dbReference>
<accession>A0ACC2W1B4</accession>
<protein>
    <submittedName>
        <fullName evidence="1">Uncharacterized protein</fullName>
    </submittedName>
</protein>
<gene>
    <name evidence="1" type="ORF">QFC20_004358</name>
</gene>
<organism evidence="1 2">
    <name type="scientific">Naganishia adeliensis</name>
    <dbReference type="NCBI Taxonomy" id="92952"/>
    <lineage>
        <taxon>Eukaryota</taxon>
        <taxon>Fungi</taxon>
        <taxon>Dikarya</taxon>
        <taxon>Basidiomycota</taxon>
        <taxon>Agaricomycotina</taxon>
        <taxon>Tremellomycetes</taxon>
        <taxon>Filobasidiales</taxon>
        <taxon>Filobasidiaceae</taxon>
        <taxon>Naganishia</taxon>
    </lineage>
</organism>
<evidence type="ECO:0000313" key="1">
    <source>
        <dbReference type="EMBL" id="KAJ9105223.1"/>
    </source>
</evidence>
<evidence type="ECO:0000313" key="2">
    <source>
        <dbReference type="Proteomes" id="UP001230649"/>
    </source>
</evidence>
<keyword evidence="2" id="KW-1185">Reference proteome</keyword>
<proteinExistence type="predicted"/>
<reference evidence="1" key="1">
    <citation type="submission" date="2023-04" db="EMBL/GenBank/DDBJ databases">
        <title>Draft Genome sequencing of Naganishia species isolated from polar environments using Oxford Nanopore Technology.</title>
        <authorList>
            <person name="Leo P."/>
            <person name="Venkateswaran K."/>
        </authorList>
    </citation>
    <scope>NUCLEOTIDE SEQUENCE</scope>
    <source>
        <strain evidence="1">MNA-CCFEE 5262</strain>
    </source>
</reference>
<name>A0ACC2W1B4_9TREE</name>
<comment type="caution">
    <text evidence="1">The sequence shown here is derived from an EMBL/GenBank/DDBJ whole genome shotgun (WGS) entry which is preliminary data.</text>
</comment>
<dbReference type="Proteomes" id="UP001230649">
    <property type="component" value="Unassembled WGS sequence"/>
</dbReference>
<sequence>MGKDAGVSASSEFVNSDSSSLNDIGKQQRKPHFLTSLMQDNANATTTRQTSTSSLPFVEVRKLQHTAKPPEEGWHGLDFTYKRTTIDEAFHATRVNDCLDRPRDPRVVAFVPALNPESLHGSRLQKDDTVVARIEFLCCTMHVPSGNPAAKHDLQNSCQLDHDEGSDEAGTADSGNPPSNIPSQRSSRTTSRGTSALREHNLNDGQEGPTSDEEDPDYETLRRGLAQRQASKSTGDTSSKTPAPPRCGVKLVIEITVAQYRTHTCTIFQRGHHEEIPLYMRKESLQYSRLIRNHIRRQAGHLGTTLSTINKDLVELRKRHPWIPDWRWPTPKQVNDCVEAFRRHARLDENQLVGAQMLKDRNPNEFFLHHTLTDTQDFLAGITGDNALDSALCYMNNGIAMDSTWRALNQNGCPMTHLVTYNDNHRMLPIVSFLSQNIKTETLVTVLESLKTRMLEHAEIVSEQGADYQEKATILNNARAVVDAGVWSPRFVMIDKDRAERNALAAAFPEVPIRLCQFHVVQAILRWFTDGEKRFEEEAEEAEAVDDASQNPPTKKGRKPKKRDIIPRLPNEAKLELLQCFRELQRWRHGDGPWSSAVDDFTSSIYKICEKHNCTTRMGTAVTKYFQDNWFIDEWRDMWTDAGLPDGLSRDAILNTNNWIEAAFRTFKLVFLGNRHNKRVDRLIAILINDYYPYYALWPPSAPRPSETLLQATEWGYNLWKIGHFECSWNDDGHQIWRITRKTRADPGAEESEKDQEESVTVIQIGADGYRKCQCRRFRSTGKYCHHLWAMSWLEACGPMAEYDDAVHREKPKTKGKDGKRDEKRNAVTESGEGGLDPYADVNEALLEDLQRDQESLFSDDGWKVGMHEDGHSQLIPRTTVSNEAQRDHQYLGESAYASVTAIKRPRHEIESGDVASRKRQRSDASDIEEQRQSPRYALPNHKAKTGRDALGEGIRQASRKTASSTRVAPSGKKSTSPRKKMNPSASTPINKGLEGTGQLHHIDGVEREVFFPPICKAGVGLINPAYSLTCYANSFLQVLVHLPVVVEVLLAVDINNLGREYEL</sequence>